<reference evidence="4 5" key="1">
    <citation type="submission" date="2020-10" db="EMBL/GenBank/DDBJ databases">
        <title>Bacillus sp. HD4P25, an endophyte from a halophyte.</title>
        <authorList>
            <person name="Sun J.-Q."/>
        </authorList>
    </citation>
    <scope>NUCLEOTIDE SEQUENCE [LARGE SCALE GENOMIC DNA]</scope>
    <source>
        <strain evidence="4 5">YIM 93174</strain>
    </source>
</reference>
<keyword evidence="1" id="KW-0472">Membrane</keyword>
<feature type="domain" description="PAC" evidence="2">
    <location>
        <begin position="295"/>
        <end position="348"/>
    </location>
</feature>
<feature type="transmembrane region" description="Helical" evidence="1">
    <location>
        <begin position="67"/>
        <end position="91"/>
    </location>
</feature>
<dbReference type="InterPro" id="IPR029787">
    <property type="entry name" value="Nucleotide_cyclase"/>
</dbReference>
<dbReference type="InterPro" id="IPR031621">
    <property type="entry name" value="HisKA_7TM"/>
</dbReference>
<dbReference type="InterPro" id="IPR000160">
    <property type="entry name" value="GGDEF_dom"/>
</dbReference>
<feature type="transmembrane region" description="Helical" evidence="1">
    <location>
        <begin position="38"/>
        <end position="55"/>
    </location>
</feature>
<evidence type="ECO:0000259" key="2">
    <source>
        <dbReference type="PROSITE" id="PS50113"/>
    </source>
</evidence>
<dbReference type="PROSITE" id="PS50113">
    <property type="entry name" value="PAC"/>
    <property type="match status" value="1"/>
</dbReference>
<dbReference type="Pfam" id="PF00990">
    <property type="entry name" value="GGDEF"/>
    <property type="match status" value="1"/>
</dbReference>
<organism evidence="4 5">
    <name type="scientific">Litchfieldia luteola</name>
    <dbReference type="NCBI Taxonomy" id="682179"/>
    <lineage>
        <taxon>Bacteria</taxon>
        <taxon>Bacillati</taxon>
        <taxon>Bacillota</taxon>
        <taxon>Bacilli</taxon>
        <taxon>Bacillales</taxon>
        <taxon>Bacillaceae</taxon>
        <taxon>Litchfieldia</taxon>
    </lineage>
</organism>
<keyword evidence="1" id="KW-1133">Transmembrane helix</keyword>
<dbReference type="InterPro" id="IPR043128">
    <property type="entry name" value="Rev_trsase/Diguanyl_cyclase"/>
</dbReference>
<gene>
    <name evidence="4" type="ORF">IMZ08_05940</name>
</gene>
<evidence type="ECO:0000313" key="5">
    <source>
        <dbReference type="Proteomes" id="UP001516662"/>
    </source>
</evidence>
<feature type="transmembrane region" description="Helical" evidence="1">
    <location>
        <begin position="144"/>
        <end position="166"/>
    </location>
</feature>
<feature type="transmembrane region" description="Helical" evidence="1">
    <location>
        <begin position="6"/>
        <end position="26"/>
    </location>
</feature>
<dbReference type="InterPro" id="IPR035965">
    <property type="entry name" value="PAS-like_dom_sf"/>
</dbReference>
<accession>A0ABR9QH90</accession>
<keyword evidence="5" id="KW-1185">Reference proteome</keyword>
<dbReference type="PANTHER" id="PTHR45138:SF9">
    <property type="entry name" value="DIGUANYLATE CYCLASE DGCM-RELATED"/>
    <property type="match status" value="1"/>
</dbReference>
<keyword evidence="1" id="KW-0812">Transmembrane</keyword>
<name>A0ABR9QH90_9BACI</name>
<dbReference type="NCBIfam" id="TIGR00254">
    <property type="entry name" value="GGDEF"/>
    <property type="match status" value="1"/>
</dbReference>
<feature type="transmembrane region" description="Helical" evidence="1">
    <location>
        <begin position="209"/>
        <end position="229"/>
    </location>
</feature>
<dbReference type="EMBL" id="JADCLJ010000011">
    <property type="protein sequence ID" value="MBE4907604.1"/>
    <property type="molecule type" value="Genomic_DNA"/>
</dbReference>
<sequence>MNQELLGFVVLTFLGGVLSLILCIYAYLNIKNTPGGKYYILATLMASFFTFSYGFELLSYELEQIKFWLRMEYLALPFIPVFILLMCLDYVGKKLNRIFTFVLFGLPFVTITLHLTNDFHHLYYSSVSLKIDSPYPIVELEPGLGFVVHSVFLYGVVAASVVVLLLELRTLSTKLKQQILLMVTGVLIPIIASVFYITGLSPNGVDIGPVSMCFSFVFHGIALLSYKMFDITPIARERIFESIDEGVLVLNQSNVIVDYNQAMINVLPGLKPNYIGQKLHTINDIDSTFLSLAMNETETDYHYTNEGISHYYQVKFTSVLNSKNILIGKIITFTDVTKRVALEEQLKRLASTDGLTNIYNRTYFVKSAEEYLNKGVSISVIMFDIDHFKKVNDTYGHASGDAVLCNVVEIVKSCLREEDLFGRFGGEEFLICLSGTIDEAMNVAHSIKDMIQNMPTLVGGHCISLTSSFGVTNTAHIEGEISVQALISQADQALYAAKENGRNCVMSFKQSVEVS</sequence>
<dbReference type="InterPro" id="IPR050469">
    <property type="entry name" value="Diguanylate_Cyclase"/>
</dbReference>
<dbReference type="PANTHER" id="PTHR45138">
    <property type="entry name" value="REGULATORY COMPONENTS OF SENSORY TRANSDUCTION SYSTEM"/>
    <property type="match status" value="1"/>
</dbReference>
<evidence type="ECO:0000313" key="4">
    <source>
        <dbReference type="EMBL" id="MBE4907604.1"/>
    </source>
</evidence>
<feature type="transmembrane region" description="Helical" evidence="1">
    <location>
        <begin position="178"/>
        <end position="197"/>
    </location>
</feature>
<feature type="transmembrane region" description="Helical" evidence="1">
    <location>
        <begin position="98"/>
        <end position="116"/>
    </location>
</feature>
<evidence type="ECO:0000259" key="3">
    <source>
        <dbReference type="PROSITE" id="PS50887"/>
    </source>
</evidence>
<dbReference type="Gene3D" id="3.30.70.270">
    <property type="match status" value="1"/>
</dbReference>
<dbReference type="CDD" id="cd01949">
    <property type="entry name" value="GGDEF"/>
    <property type="match status" value="1"/>
</dbReference>
<dbReference type="RefSeq" id="WP_193535077.1">
    <property type="nucleotide sequence ID" value="NZ_JADCLJ010000011.1"/>
</dbReference>
<dbReference type="PROSITE" id="PS50887">
    <property type="entry name" value="GGDEF"/>
    <property type="match status" value="1"/>
</dbReference>
<feature type="domain" description="GGDEF" evidence="3">
    <location>
        <begin position="376"/>
        <end position="510"/>
    </location>
</feature>
<protein>
    <submittedName>
        <fullName evidence="4">Diguanylate cyclase</fullName>
    </submittedName>
</protein>
<dbReference type="Pfam" id="PF16927">
    <property type="entry name" value="HisKA_7TM"/>
    <property type="match status" value="1"/>
</dbReference>
<dbReference type="SUPFAM" id="SSF55073">
    <property type="entry name" value="Nucleotide cyclase"/>
    <property type="match status" value="1"/>
</dbReference>
<dbReference type="InterPro" id="IPR000700">
    <property type="entry name" value="PAS-assoc_C"/>
</dbReference>
<comment type="caution">
    <text evidence="4">The sequence shown here is derived from an EMBL/GenBank/DDBJ whole genome shotgun (WGS) entry which is preliminary data.</text>
</comment>
<dbReference type="SUPFAM" id="SSF55785">
    <property type="entry name" value="PYP-like sensor domain (PAS domain)"/>
    <property type="match status" value="1"/>
</dbReference>
<evidence type="ECO:0000256" key="1">
    <source>
        <dbReference type="SAM" id="Phobius"/>
    </source>
</evidence>
<proteinExistence type="predicted"/>
<dbReference type="Gene3D" id="3.30.450.20">
    <property type="entry name" value="PAS domain"/>
    <property type="match status" value="1"/>
</dbReference>
<dbReference type="Proteomes" id="UP001516662">
    <property type="component" value="Unassembled WGS sequence"/>
</dbReference>
<dbReference type="SMART" id="SM00267">
    <property type="entry name" value="GGDEF"/>
    <property type="match status" value="1"/>
</dbReference>